<dbReference type="PANTHER" id="PTHR30296">
    <property type="entry name" value="UNCHARACTERIZED PROTEIN YKGE"/>
    <property type="match status" value="1"/>
</dbReference>
<dbReference type="Pfam" id="PF02754">
    <property type="entry name" value="CCG"/>
    <property type="match status" value="2"/>
</dbReference>
<evidence type="ECO:0000259" key="1">
    <source>
        <dbReference type="Pfam" id="PF02754"/>
    </source>
</evidence>
<accession>A0A1Y3PEY1</accession>
<evidence type="ECO:0000313" key="3">
    <source>
        <dbReference type="Proteomes" id="UP000196475"/>
    </source>
</evidence>
<organism evidence="2 3">
    <name type="scientific">Bacillus thermozeamaize</name>
    <dbReference type="NCBI Taxonomy" id="230954"/>
    <lineage>
        <taxon>Bacteria</taxon>
        <taxon>Bacillati</taxon>
        <taxon>Bacillota</taxon>
        <taxon>Bacilli</taxon>
        <taxon>Bacillales</taxon>
        <taxon>Bacillaceae</taxon>
        <taxon>Bacillus</taxon>
    </lineage>
</organism>
<gene>
    <name evidence="2" type="ORF">BAA01_05825</name>
</gene>
<dbReference type="Proteomes" id="UP000196475">
    <property type="component" value="Unassembled WGS sequence"/>
</dbReference>
<name>A0A1Y3PEY1_9BACI</name>
<comment type="caution">
    <text evidence="2">The sequence shown here is derived from an EMBL/GenBank/DDBJ whole genome shotgun (WGS) entry which is preliminary data.</text>
</comment>
<dbReference type="InterPro" id="IPR004017">
    <property type="entry name" value="Cys_rich_dom"/>
</dbReference>
<dbReference type="EMBL" id="LZRT01000121">
    <property type="protein sequence ID" value="OUM84656.1"/>
    <property type="molecule type" value="Genomic_DNA"/>
</dbReference>
<dbReference type="AlphaFoldDB" id="A0A1Y3PEY1"/>
<reference evidence="3" key="1">
    <citation type="submission" date="2016-06" db="EMBL/GenBank/DDBJ databases">
        <authorList>
            <person name="Nascimento L."/>
            <person name="Pereira R.V."/>
            <person name="Martins L.F."/>
            <person name="Quaggio R.B."/>
            <person name="Silva A.M."/>
            <person name="Setubal J.C."/>
        </authorList>
    </citation>
    <scope>NUCLEOTIDE SEQUENCE [LARGE SCALE GENOMIC DNA]</scope>
</reference>
<dbReference type="GO" id="GO:0016491">
    <property type="term" value="F:oxidoreductase activity"/>
    <property type="evidence" value="ECO:0007669"/>
    <property type="project" value="UniProtKB-ARBA"/>
</dbReference>
<evidence type="ECO:0000313" key="2">
    <source>
        <dbReference type="EMBL" id="OUM84656.1"/>
    </source>
</evidence>
<feature type="domain" description="Cysteine-rich" evidence="1">
    <location>
        <begin position="3"/>
        <end position="89"/>
    </location>
</feature>
<sequence>MKVALFVTCLADLFYPEVGKSVVQVLESQGIELEVPLKQTCCGQPAYNSGYQQEARMAAKHFIETFEPLLRETEAYIVLPSGSCAAMIRETYPKVLADDPDWLARAVAVSERVYEFSEFLVHILGVERICATYPAKATYHHSCHMSRGLGLREEPLEVLRRVEGLELIPLANAEDCCGFGGTFAVKMPDISMAMGAEKLQHVRETGAELLIASDLGCLMHLSGYARREGKPIPVKHVAQVLAEGGNSIAGDGQ</sequence>
<proteinExistence type="predicted"/>
<feature type="domain" description="Cysteine-rich" evidence="1">
    <location>
        <begin position="138"/>
        <end position="221"/>
    </location>
</feature>
<dbReference type="PANTHER" id="PTHR30296:SF0">
    <property type="entry name" value="LACTATE UTILIZATION PROTEIN A"/>
    <property type="match status" value="1"/>
</dbReference>
<dbReference type="GO" id="GO:0005829">
    <property type="term" value="C:cytosol"/>
    <property type="evidence" value="ECO:0007669"/>
    <property type="project" value="TreeGrafter"/>
</dbReference>
<protein>
    <submittedName>
        <fullName evidence="2">Fe-S oxidoreductase</fullName>
    </submittedName>
</protein>